<name>A0ABP2QMI7_BAREL</name>
<keyword evidence="1" id="KW-0812">Transmembrane</keyword>
<accession>A0ABP2QMI7</accession>
<sequence length="92" mass="10888">MDTLSTNQLNKKEKNSVSKIRRVFSIVRKILSTILKICLFFLFLFLLFIRKPVIILTEFIVGGSLLVLFIFLLDMWRVRLPMNTKQQWSLVI</sequence>
<dbReference type="EMBL" id="AILW01000015">
    <property type="protein sequence ID" value="EJF82671.1"/>
    <property type="molecule type" value="Genomic_DNA"/>
</dbReference>
<evidence type="ECO:0000313" key="3">
    <source>
        <dbReference type="Proteomes" id="UP000008942"/>
    </source>
</evidence>
<feature type="transmembrane region" description="Helical" evidence="1">
    <location>
        <begin position="55"/>
        <end position="76"/>
    </location>
</feature>
<protein>
    <submittedName>
        <fullName evidence="2">Uncharacterized protein</fullName>
    </submittedName>
</protein>
<keyword evidence="3" id="KW-1185">Reference proteome</keyword>
<keyword evidence="1" id="KW-1133">Transmembrane helix</keyword>
<comment type="caution">
    <text evidence="2">The sequence shown here is derived from an EMBL/GenBank/DDBJ whole genome shotgun (WGS) entry which is preliminary data.</text>
</comment>
<feature type="transmembrane region" description="Helical" evidence="1">
    <location>
        <begin position="30"/>
        <end position="49"/>
    </location>
</feature>
<evidence type="ECO:0000313" key="2">
    <source>
        <dbReference type="EMBL" id="EJF82671.1"/>
    </source>
</evidence>
<evidence type="ECO:0000256" key="1">
    <source>
        <dbReference type="SAM" id="Phobius"/>
    </source>
</evidence>
<gene>
    <name evidence="2" type="ORF">MCU_01358</name>
</gene>
<dbReference type="Proteomes" id="UP000008942">
    <property type="component" value="Unassembled WGS sequence"/>
</dbReference>
<reference evidence="2 3" key="1">
    <citation type="submission" date="2012-03" db="EMBL/GenBank/DDBJ databases">
        <title>The Genome Sequence of Bartonella elizabethae Re6043vi.</title>
        <authorList>
            <consortium name="The Broad Institute Genome Sequencing Platform"/>
            <consortium name="The Broad Institute Genome Sequencing Center for Infectious Disease"/>
            <person name="Feldgarden M."/>
            <person name="Kirby J."/>
            <person name="Kosoy M."/>
            <person name="Birtles R."/>
            <person name="Probert W.S."/>
            <person name="Chiaraviglio L."/>
            <person name="Young S.K."/>
            <person name="Zeng Q."/>
            <person name="Gargeya S."/>
            <person name="Fitzgerald M."/>
            <person name="Haas B."/>
            <person name="Abouelleil A."/>
            <person name="Alvarado L."/>
            <person name="Arachchi H.M."/>
            <person name="Berlin A."/>
            <person name="Chapman S.B."/>
            <person name="Gearin G."/>
            <person name="Goldberg J."/>
            <person name="Griggs A."/>
            <person name="Gujja S."/>
            <person name="Hansen M."/>
            <person name="Heiman D."/>
            <person name="Howarth C."/>
            <person name="Larimer J."/>
            <person name="Lui A."/>
            <person name="MacDonald P.J.P."/>
            <person name="McCowen C."/>
            <person name="Montmayeur A."/>
            <person name="Murphy C."/>
            <person name="Neiman D."/>
            <person name="Pearson M."/>
            <person name="Priest M."/>
            <person name="Roberts A."/>
            <person name="Saif S."/>
            <person name="Shea T."/>
            <person name="Sisk P."/>
            <person name="Stolte C."/>
            <person name="Sykes S."/>
            <person name="Wortman J."/>
            <person name="Nusbaum C."/>
            <person name="Birren B."/>
        </authorList>
    </citation>
    <scope>NUCLEOTIDE SEQUENCE [LARGE SCALE GENOMIC DNA]</scope>
    <source>
        <strain evidence="2 3">Re6043vi</strain>
    </source>
</reference>
<organism evidence="2 3">
    <name type="scientific">Bartonella elizabethae Re6043vi</name>
    <dbReference type="NCBI Taxonomy" id="1094554"/>
    <lineage>
        <taxon>Bacteria</taxon>
        <taxon>Pseudomonadati</taxon>
        <taxon>Pseudomonadota</taxon>
        <taxon>Alphaproteobacteria</taxon>
        <taxon>Hyphomicrobiales</taxon>
        <taxon>Bartonellaceae</taxon>
        <taxon>Bartonella</taxon>
    </lineage>
</organism>
<keyword evidence="1" id="KW-0472">Membrane</keyword>
<proteinExistence type="predicted"/>